<evidence type="ECO:0000313" key="4">
    <source>
        <dbReference type="EMBL" id="KAJ7951650.1"/>
    </source>
</evidence>
<dbReference type="AlphaFoldDB" id="A0AAD7L4U7"/>
<comment type="similarity">
    <text evidence="1">Belongs to the plant acyltransferase family.</text>
</comment>
<evidence type="ECO:0000256" key="1">
    <source>
        <dbReference type="ARBA" id="ARBA00009861"/>
    </source>
</evidence>
<keyword evidence="2" id="KW-0808">Transferase</keyword>
<dbReference type="Pfam" id="PF02458">
    <property type="entry name" value="Transferase"/>
    <property type="match status" value="2"/>
</dbReference>
<dbReference type="GO" id="GO:0016746">
    <property type="term" value="F:acyltransferase activity"/>
    <property type="evidence" value="ECO:0007669"/>
    <property type="project" value="UniProtKB-KW"/>
</dbReference>
<sequence>MKLEVELLSKELIKPSSPTPENLRHYQLSLLDQITPHGNSPAVYFFVPRYTPEFNLTRISNRLKKSLSDVLTHYRPFAGRLIDEKFIDCNDEGVPYIETRVMSKLNDVLNNPVPSELNKLVPFEVEDVLDLTLGVQLNVFECGGIAIGTSVSHRIADGMSTFVFAKNWVAISRGQVDLVRTQGNRLESDEPQGFCALFHTVNLRSRMKPTLQEYSFGIYFGDALAIVSISSRINSSEQVYHGLMRQLTEQTKKFDKEYINEIQEGGHEYLNILKEGLDRVLKGEIVSFEFGSLCWFPLYDADFGWGKPIWVGLPAWPDENMAMFVDTKSGGGIEAYVNLKVQDMAKFENDKELLAYSLTLQQCVTNETRTHDSPTPTFLHRPANQI</sequence>
<dbReference type="EMBL" id="JARAOO010000011">
    <property type="protein sequence ID" value="KAJ7951650.1"/>
    <property type="molecule type" value="Genomic_DNA"/>
</dbReference>
<dbReference type="InterPro" id="IPR023213">
    <property type="entry name" value="CAT-like_dom_sf"/>
</dbReference>
<protein>
    <submittedName>
        <fullName evidence="4">Vinorine synthase-like</fullName>
    </submittedName>
</protein>
<comment type="caution">
    <text evidence="4">The sequence shown here is derived from an EMBL/GenBank/DDBJ whole genome shotgun (WGS) entry which is preliminary data.</text>
</comment>
<keyword evidence="3" id="KW-0012">Acyltransferase</keyword>
<proteinExistence type="inferred from homology"/>
<dbReference type="Proteomes" id="UP001163823">
    <property type="component" value="Chromosome 11"/>
</dbReference>
<dbReference type="PANTHER" id="PTHR31623">
    <property type="entry name" value="F21J9.9"/>
    <property type="match status" value="1"/>
</dbReference>
<name>A0AAD7L4U7_QUISA</name>
<evidence type="ECO:0000256" key="2">
    <source>
        <dbReference type="ARBA" id="ARBA00022679"/>
    </source>
</evidence>
<evidence type="ECO:0000313" key="5">
    <source>
        <dbReference type="Proteomes" id="UP001163823"/>
    </source>
</evidence>
<reference evidence="4" key="1">
    <citation type="journal article" date="2023" name="Science">
        <title>Elucidation of the pathway for biosynthesis of saponin adjuvants from the soapbark tree.</title>
        <authorList>
            <person name="Reed J."/>
            <person name="Orme A."/>
            <person name="El-Demerdash A."/>
            <person name="Owen C."/>
            <person name="Martin L.B.B."/>
            <person name="Misra R.C."/>
            <person name="Kikuchi S."/>
            <person name="Rejzek M."/>
            <person name="Martin A.C."/>
            <person name="Harkess A."/>
            <person name="Leebens-Mack J."/>
            <person name="Louveau T."/>
            <person name="Stephenson M.J."/>
            <person name="Osbourn A."/>
        </authorList>
    </citation>
    <scope>NUCLEOTIDE SEQUENCE</scope>
    <source>
        <strain evidence="4">S10</strain>
    </source>
</reference>
<dbReference type="KEGG" id="qsa:O6P43_027662"/>
<accession>A0AAD7L4U7</accession>
<organism evidence="4 5">
    <name type="scientific">Quillaja saponaria</name>
    <name type="common">Soap bark tree</name>
    <dbReference type="NCBI Taxonomy" id="32244"/>
    <lineage>
        <taxon>Eukaryota</taxon>
        <taxon>Viridiplantae</taxon>
        <taxon>Streptophyta</taxon>
        <taxon>Embryophyta</taxon>
        <taxon>Tracheophyta</taxon>
        <taxon>Spermatophyta</taxon>
        <taxon>Magnoliopsida</taxon>
        <taxon>eudicotyledons</taxon>
        <taxon>Gunneridae</taxon>
        <taxon>Pentapetalae</taxon>
        <taxon>rosids</taxon>
        <taxon>fabids</taxon>
        <taxon>Fabales</taxon>
        <taxon>Quillajaceae</taxon>
        <taxon>Quillaja</taxon>
    </lineage>
</organism>
<dbReference type="Gene3D" id="3.30.559.10">
    <property type="entry name" value="Chloramphenicol acetyltransferase-like domain"/>
    <property type="match status" value="1"/>
</dbReference>
<gene>
    <name evidence="4" type="ORF">O6P43_027662</name>
</gene>
<evidence type="ECO:0000256" key="3">
    <source>
        <dbReference type="ARBA" id="ARBA00023315"/>
    </source>
</evidence>
<keyword evidence="5" id="KW-1185">Reference proteome</keyword>
<dbReference type="PANTHER" id="PTHR31623:SF46">
    <property type="entry name" value="VINORINE SYNTHASE-LIKE"/>
    <property type="match status" value="1"/>
</dbReference>